<protein>
    <submittedName>
        <fullName evidence="1">Uncharacterized protein</fullName>
    </submittedName>
</protein>
<keyword evidence="2" id="KW-1185">Reference proteome</keyword>
<accession>A0A480B045</accession>
<dbReference type="Proteomes" id="UP000301751">
    <property type="component" value="Unassembled WGS sequence"/>
</dbReference>
<evidence type="ECO:0000313" key="2">
    <source>
        <dbReference type="Proteomes" id="UP000301751"/>
    </source>
</evidence>
<dbReference type="AlphaFoldDB" id="A0A480B045"/>
<dbReference type="RefSeq" id="WP_154694101.1">
    <property type="nucleotide sequence ID" value="NZ_BJCL01000019.1"/>
</dbReference>
<reference evidence="2" key="1">
    <citation type="submission" date="2019-03" db="EMBL/GenBank/DDBJ databases">
        <title>Aquabacterium pictum sp.nov., the first bacteriochlorophyll a-containing freshwater bacterium in the genus Aquabacterium of the class Betaproteobacteria.</title>
        <authorList>
            <person name="Hirose S."/>
            <person name="Tank M."/>
            <person name="Hara E."/>
            <person name="Tamaki H."/>
            <person name="Takaichi S."/>
            <person name="Haruta S."/>
            <person name="Hanada S."/>
        </authorList>
    </citation>
    <scope>NUCLEOTIDE SEQUENCE [LARGE SCALE GENOMIC DNA]</scope>
    <source>
        <strain evidence="2">W35</strain>
    </source>
</reference>
<dbReference type="OrthoDB" id="9149617at2"/>
<proteinExistence type="predicted"/>
<name>A0A480B045_9BURK</name>
<dbReference type="EMBL" id="BJCL01000019">
    <property type="protein sequence ID" value="GCL65707.1"/>
    <property type="molecule type" value="Genomic_DNA"/>
</dbReference>
<evidence type="ECO:0000313" key="1">
    <source>
        <dbReference type="EMBL" id="GCL65707.1"/>
    </source>
</evidence>
<gene>
    <name evidence="1" type="ORF">AQPW35_47880</name>
</gene>
<organism evidence="1 2">
    <name type="scientific">Pseudaquabacterium pictum</name>
    <dbReference type="NCBI Taxonomy" id="2315236"/>
    <lineage>
        <taxon>Bacteria</taxon>
        <taxon>Pseudomonadati</taxon>
        <taxon>Pseudomonadota</taxon>
        <taxon>Betaproteobacteria</taxon>
        <taxon>Burkholderiales</taxon>
        <taxon>Sphaerotilaceae</taxon>
        <taxon>Pseudaquabacterium</taxon>
    </lineage>
</organism>
<sequence>MPTPPSPLPRPAAPASAAPTLGEVVARIGAEVSAPLTTALERVVALASTGRIDRHGLQALRTEIDGARRVGLRGQQIARLAGGEVRQSVERLDLAQSLRGVLAGQSLHGNGDAIAVPPAPTRAEVLCDASLLHTLLDAAASWSSALACNQVDWRIDVKPWPVRARVLCRFAHRPADNVSGQAPTGEPDLSLDTLDWLLMRYTAHLAGVLVQRQDGPSHTQLTLEFLNTVNGTMEGAAAVDLVASADSGATSIAGCQLLVLASQRPTRQRLREAVQGQDLLIDHVSTVADAAQYCQDGAPHALLYESAFQGEGLSALLADLGRNAPSVVLVEVLPEGQDCEMSAAGTNPVTRLGIDALRNMLVPVLLLEMGRGGTA</sequence>
<comment type="caution">
    <text evidence="1">The sequence shown here is derived from an EMBL/GenBank/DDBJ whole genome shotgun (WGS) entry which is preliminary data.</text>
</comment>